<keyword evidence="1" id="KW-0547">Nucleotide-binding</keyword>
<evidence type="ECO:0000256" key="2">
    <source>
        <dbReference type="ARBA" id="ARBA00022801"/>
    </source>
</evidence>
<dbReference type="PROSITE" id="PS51192">
    <property type="entry name" value="HELICASE_ATP_BIND_1"/>
    <property type="match status" value="1"/>
</dbReference>
<gene>
    <name evidence="8" type="ORF">CSSPJE1EN1_LOCUS28180</name>
</gene>
<dbReference type="PROSITE" id="PS51194">
    <property type="entry name" value="HELICASE_CTER"/>
    <property type="match status" value="1"/>
</dbReference>
<dbReference type="InterPro" id="IPR027417">
    <property type="entry name" value="P-loop_NTPase"/>
</dbReference>
<dbReference type="Gene3D" id="3.40.50.300">
    <property type="entry name" value="P-loop containing nucleotide triphosphate hydrolases"/>
    <property type="match status" value="2"/>
</dbReference>
<dbReference type="Pfam" id="PF00271">
    <property type="entry name" value="Helicase_C"/>
    <property type="match status" value="1"/>
</dbReference>
<sequence length="777" mass="85791">MRSSHPRYEELTVLYAEELQTMYGKDTSTGPKNIASELIDVKLILVGNNGEQFINFLLNSYRCTNQFREMSTSLRAFNGRKMGGGGWKGGSSGGRYSRPDSLPIRFTKTIKIDPENKTPLEDMPFSSKTKAILVEKGFVTMTPIQSQSYDLVFSGADVVEKAIKNGVHILVATPGRALDHISRGTVDLSRVQHIVLDEGDTMLEMGFQKDVESIIANVKQPGEASRKAAMTLLDNDDFEYGSSDKNSKSWKPNSSSRNNGIFEDLDDEGDEGFSDYDDRDNYLDDDSIDRQVEDDFDDFKSFAAKAKEKLAIGAETERAVQMLLFSATMPGWICKLTDKHMRSPVFLDAVQEGETRLSASIKHYCLRLPQGGSKLSVVSSFAENLILTKGGGGQTIVFTNTKEEADNLFGSECFGSMRTQVLHGDISQNTRQATIKQFKEGLIEVLIATDVAARGLDIAGVDLVMHTGPPNDHDTYVHRSGRTGRAGRNGTSICLFTGNDEGKLRMFENSLNFKFERIGPPTLKDISEACAAVATRKVHSIDSTVAKLMLPHAQQLIHDFVQRDHSLNEDDDSDITTEEKYQVLVARCLGALSNGLSMLSRSLLTGEEGWQTLQVEAVFKNGTSPDNVRDWQRLLASVLKRSMDIDNVEFGKVNMGRTGDTRIPCAVLDLQEETAHQVLEALEKIKLPTGLSIKECSVLPYITEYSTRSSSYGERRFSSGSRPPSYGDKSWGRGSRSVEGSSFRGSSPNSASSYSRSRSVTGERKTYTPGGRVYNSN</sequence>
<evidence type="ECO:0008006" key="10">
    <source>
        <dbReference type="Google" id="ProtNLM"/>
    </source>
</evidence>
<evidence type="ECO:0000256" key="1">
    <source>
        <dbReference type="ARBA" id="ARBA00022741"/>
    </source>
</evidence>
<dbReference type="EMBL" id="CAXAQS010000708">
    <property type="protein sequence ID" value="CAK9252802.1"/>
    <property type="molecule type" value="Genomic_DNA"/>
</dbReference>
<dbReference type="SUPFAM" id="SSF52540">
    <property type="entry name" value="P-loop containing nucleoside triphosphate hydrolases"/>
    <property type="match status" value="1"/>
</dbReference>
<keyword evidence="3" id="KW-0347">Helicase</keyword>
<feature type="compositionally biased region" description="Polar residues" evidence="5">
    <location>
        <begin position="712"/>
        <end position="722"/>
    </location>
</feature>
<dbReference type="SMART" id="SM00490">
    <property type="entry name" value="HELICc"/>
    <property type="match status" value="1"/>
</dbReference>
<evidence type="ECO:0000259" key="6">
    <source>
        <dbReference type="PROSITE" id="PS51192"/>
    </source>
</evidence>
<feature type="region of interest" description="Disordered" evidence="5">
    <location>
        <begin position="241"/>
        <end position="268"/>
    </location>
</feature>
<protein>
    <recommendedName>
        <fullName evidence="10">RNA helicase</fullName>
    </recommendedName>
</protein>
<dbReference type="Pfam" id="PF00270">
    <property type="entry name" value="DEAD"/>
    <property type="match status" value="1"/>
</dbReference>
<dbReference type="Proteomes" id="UP001497444">
    <property type="component" value="Unassembled WGS sequence"/>
</dbReference>
<dbReference type="InterPro" id="IPR011545">
    <property type="entry name" value="DEAD/DEAH_box_helicase_dom"/>
</dbReference>
<evidence type="ECO:0000256" key="5">
    <source>
        <dbReference type="SAM" id="MobiDB-lite"/>
    </source>
</evidence>
<evidence type="ECO:0000259" key="7">
    <source>
        <dbReference type="PROSITE" id="PS51194"/>
    </source>
</evidence>
<keyword evidence="9" id="KW-1185">Reference proteome</keyword>
<evidence type="ECO:0000313" key="9">
    <source>
        <dbReference type="Proteomes" id="UP001497444"/>
    </source>
</evidence>
<dbReference type="SMART" id="SM00487">
    <property type="entry name" value="DEXDc"/>
    <property type="match status" value="1"/>
</dbReference>
<dbReference type="InterPro" id="IPR001650">
    <property type="entry name" value="Helicase_C-like"/>
</dbReference>
<feature type="compositionally biased region" description="Low complexity" evidence="5">
    <location>
        <begin position="744"/>
        <end position="759"/>
    </location>
</feature>
<comment type="caution">
    <text evidence="8">The sequence shown here is derived from an EMBL/GenBank/DDBJ whole genome shotgun (WGS) entry which is preliminary data.</text>
</comment>
<keyword evidence="4" id="KW-0067">ATP-binding</keyword>
<feature type="domain" description="Helicase C-terminal" evidence="7">
    <location>
        <begin position="380"/>
        <end position="527"/>
    </location>
</feature>
<organism evidence="8 9">
    <name type="scientific">Sphagnum jensenii</name>
    <dbReference type="NCBI Taxonomy" id="128206"/>
    <lineage>
        <taxon>Eukaryota</taxon>
        <taxon>Viridiplantae</taxon>
        <taxon>Streptophyta</taxon>
        <taxon>Embryophyta</taxon>
        <taxon>Bryophyta</taxon>
        <taxon>Sphagnophytina</taxon>
        <taxon>Sphagnopsida</taxon>
        <taxon>Sphagnales</taxon>
        <taxon>Sphagnaceae</taxon>
        <taxon>Sphagnum</taxon>
    </lineage>
</organism>
<evidence type="ECO:0000256" key="4">
    <source>
        <dbReference type="ARBA" id="ARBA00022840"/>
    </source>
</evidence>
<dbReference type="InterPro" id="IPR050079">
    <property type="entry name" value="DEAD_box_RNA_helicase"/>
</dbReference>
<dbReference type="PANTHER" id="PTHR47959">
    <property type="entry name" value="ATP-DEPENDENT RNA HELICASE RHLE-RELATED"/>
    <property type="match status" value="1"/>
</dbReference>
<dbReference type="InterPro" id="IPR014001">
    <property type="entry name" value="Helicase_ATP-bd"/>
</dbReference>
<feature type="region of interest" description="Disordered" evidence="5">
    <location>
        <begin position="712"/>
        <end position="777"/>
    </location>
</feature>
<feature type="domain" description="Helicase ATP-binding" evidence="6">
    <location>
        <begin position="160"/>
        <end position="347"/>
    </location>
</feature>
<reference evidence="8" key="1">
    <citation type="submission" date="2024-02" db="EMBL/GenBank/DDBJ databases">
        <authorList>
            <consortium name="ELIXIR-Norway"/>
            <consortium name="Elixir Norway"/>
        </authorList>
    </citation>
    <scope>NUCLEOTIDE SEQUENCE</scope>
</reference>
<evidence type="ECO:0000313" key="8">
    <source>
        <dbReference type="EMBL" id="CAK9252802.1"/>
    </source>
</evidence>
<accession>A0ABP0VEB5</accession>
<feature type="compositionally biased region" description="Low complexity" evidence="5">
    <location>
        <begin position="249"/>
        <end position="262"/>
    </location>
</feature>
<evidence type="ECO:0000256" key="3">
    <source>
        <dbReference type="ARBA" id="ARBA00022806"/>
    </source>
</evidence>
<dbReference type="PANTHER" id="PTHR47959:SF1">
    <property type="entry name" value="ATP-DEPENDENT RNA HELICASE DBPA"/>
    <property type="match status" value="1"/>
</dbReference>
<proteinExistence type="predicted"/>
<keyword evidence="2" id="KW-0378">Hydrolase</keyword>
<name>A0ABP0VEB5_9BRYO</name>
<dbReference type="CDD" id="cd18787">
    <property type="entry name" value="SF2_C_DEAD"/>
    <property type="match status" value="1"/>
</dbReference>